<feature type="transmembrane region" description="Helical" evidence="1">
    <location>
        <begin position="176"/>
        <end position="195"/>
    </location>
</feature>
<evidence type="ECO:0000313" key="3">
    <source>
        <dbReference type="Proteomes" id="UP001138757"/>
    </source>
</evidence>
<feature type="transmembrane region" description="Helical" evidence="1">
    <location>
        <begin position="51"/>
        <end position="71"/>
    </location>
</feature>
<protein>
    <recommendedName>
        <fullName evidence="4">DUF2306 domain-containing protein</fullName>
    </recommendedName>
</protein>
<feature type="transmembrane region" description="Helical" evidence="1">
    <location>
        <begin position="18"/>
        <end position="39"/>
    </location>
</feature>
<name>A0A9X1D9E4_9SPHN</name>
<reference evidence="2" key="1">
    <citation type="submission" date="2021-05" db="EMBL/GenBank/DDBJ databases">
        <title>Genome of Sphingobium sp. strain.</title>
        <authorList>
            <person name="Fan R."/>
        </authorList>
    </citation>
    <scope>NUCLEOTIDE SEQUENCE</scope>
    <source>
        <strain evidence="2">H33</strain>
    </source>
</reference>
<proteinExistence type="predicted"/>
<feature type="transmembrane region" description="Helical" evidence="1">
    <location>
        <begin position="153"/>
        <end position="170"/>
    </location>
</feature>
<feature type="transmembrane region" description="Helical" evidence="1">
    <location>
        <begin position="121"/>
        <end position="141"/>
    </location>
</feature>
<dbReference type="EMBL" id="JAHGAW010000001">
    <property type="protein sequence ID" value="MBT2185526.1"/>
    <property type="molecule type" value="Genomic_DNA"/>
</dbReference>
<sequence length="255" mass="27976">MATITSDMRSDIDRERAFFLKMALAMAAVIVAGFSFNLAAGRSSFSVSPIYHIHAFVFFGWLTLYVTQNVLVVTGRTELHRTLGWLALAWIPMMIGMGMALTLHSIRTTGGPFFFDTNEFLFGNSLGVIAFGGTAIAAIILRRRSDWHRRLMCCAMASLTGPGFGRLLPMPFLIPWAWWVASVGVPMIFALIGMHRDWRHRGRVHPAWLWAVGGLVASQVVADLVAYSPAGIAITHSVVAGTPGAARTDMRAHFP</sequence>
<dbReference type="Proteomes" id="UP001138757">
    <property type="component" value="Unassembled WGS sequence"/>
</dbReference>
<comment type="caution">
    <text evidence="2">The sequence shown here is derived from an EMBL/GenBank/DDBJ whole genome shotgun (WGS) entry which is preliminary data.</text>
</comment>
<feature type="transmembrane region" description="Helical" evidence="1">
    <location>
        <begin position="83"/>
        <end position="101"/>
    </location>
</feature>
<gene>
    <name evidence="2" type="ORF">KK488_01020</name>
</gene>
<keyword evidence="1" id="KW-0472">Membrane</keyword>
<evidence type="ECO:0000313" key="2">
    <source>
        <dbReference type="EMBL" id="MBT2185526.1"/>
    </source>
</evidence>
<keyword evidence="1" id="KW-0812">Transmembrane</keyword>
<dbReference type="AlphaFoldDB" id="A0A9X1D9E4"/>
<organism evidence="2 3">
    <name type="scientific">Sphingobium nicotianae</name>
    <dbReference type="NCBI Taxonomy" id="2782607"/>
    <lineage>
        <taxon>Bacteria</taxon>
        <taxon>Pseudomonadati</taxon>
        <taxon>Pseudomonadota</taxon>
        <taxon>Alphaproteobacteria</taxon>
        <taxon>Sphingomonadales</taxon>
        <taxon>Sphingomonadaceae</taxon>
        <taxon>Sphingobium</taxon>
    </lineage>
</organism>
<keyword evidence="1" id="KW-1133">Transmembrane helix</keyword>
<evidence type="ECO:0008006" key="4">
    <source>
        <dbReference type="Google" id="ProtNLM"/>
    </source>
</evidence>
<accession>A0A9X1D9E4</accession>
<evidence type="ECO:0000256" key="1">
    <source>
        <dbReference type="SAM" id="Phobius"/>
    </source>
</evidence>
<dbReference type="RefSeq" id="WP_214621272.1">
    <property type="nucleotide sequence ID" value="NZ_JAHGAW010000001.1"/>
</dbReference>
<keyword evidence="3" id="KW-1185">Reference proteome</keyword>